<dbReference type="CDD" id="cd05379">
    <property type="entry name" value="CAP_bacterial"/>
    <property type="match status" value="1"/>
</dbReference>
<sequence>MNSTGADPLPRRRDLRAWRERRARRLRTLRRVVGVSAVVALGAVAVVASPVLRDETGAVHLAGLPDRVTALADRGGQTVSRSSSREGEPQVSAAAEGSDPHAADTAAPPGEVAAPAPAPADPAQPPAEGAPVSPDPAAQEPPPAEPPVPSGATAAEEFAASLTALTNEQRLAGGLATLATSGCAASQAVERAALLVAEGRFEHDPLGPVLGACGGRTVGENLALGHRTPADMTAGWMGSAGHRANILRVSHTSIGVGCVEGPRGMLCAQVFLG</sequence>
<dbReference type="EMBL" id="CP101988">
    <property type="protein sequence ID" value="UUI75969.1"/>
    <property type="molecule type" value="Genomic_DNA"/>
</dbReference>
<dbReference type="SUPFAM" id="SSF55797">
    <property type="entry name" value="PR-1-like"/>
    <property type="match status" value="1"/>
</dbReference>
<name>A0ABY5L294_9CELL</name>
<dbReference type="InterPro" id="IPR035940">
    <property type="entry name" value="CAP_sf"/>
</dbReference>
<dbReference type="PANTHER" id="PTHR31157:SF1">
    <property type="entry name" value="SCP DOMAIN-CONTAINING PROTEIN"/>
    <property type="match status" value="1"/>
</dbReference>
<accession>A0ABY5L294</accession>
<reference evidence="3 4" key="1">
    <citation type="submission" date="2022-07" db="EMBL/GenBank/DDBJ databases">
        <title>Novel species in genus cellulomonas.</title>
        <authorList>
            <person name="Ye L."/>
        </authorList>
    </citation>
    <scope>NUCLEOTIDE SEQUENCE [LARGE SCALE GENOMIC DNA]</scope>
    <source>
        <strain evidence="4">zg-Y338</strain>
    </source>
</reference>
<gene>
    <name evidence="3" type="ORF">NP064_03425</name>
</gene>
<dbReference type="PANTHER" id="PTHR31157">
    <property type="entry name" value="SCP DOMAIN-CONTAINING PROTEIN"/>
    <property type="match status" value="1"/>
</dbReference>
<evidence type="ECO:0000256" key="1">
    <source>
        <dbReference type="SAM" id="MobiDB-lite"/>
    </source>
</evidence>
<dbReference type="Gene3D" id="3.40.33.10">
    <property type="entry name" value="CAP"/>
    <property type="match status" value="1"/>
</dbReference>
<feature type="compositionally biased region" description="Low complexity" evidence="1">
    <location>
        <begin position="126"/>
        <end position="138"/>
    </location>
</feature>
<dbReference type="Proteomes" id="UP001316189">
    <property type="component" value="Chromosome"/>
</dbReference>
<feature type="region of interest" description="Disordered" evidence="1">
    <location>
        <begin position="72"/>
        <end position="151"/>
    </location>
</feature>
<feature type="compositionally biased region" description="Pro residues" evidence="1">
    <location>
        <begin position="139"/>
        <end position="149"/>
    </location>
</feature>
<keyword evidence="4" id="KW-1185">Reference proteome</keyword>
<evidence type="ECO:0000313" key="3">
    <source>
        <dbReference type="EMBL" id="UUI75969.1"/>
    </source>
</evidence>
<feature type="compositionally biased region" description="Low complexity" evidence="1">
    <location>
        <begin position="106"/>
        <end position="115"/>
    </location>
</feature>
<proteinExistence type="predicted"/>
<organism evidence="3 4">
    <name type="scientific">Cellulomonas chengniuliangii</name>
    <dbReference type="NCBI Taxonomy" id="2968084"/>
    <lineage>
        <taxon>Bacteria</taxon>
        <taxon>Bacillati</taxon>
        <taxon>Actinomycetota</taxon>
        <taxon>Actinomycetes</taxon>
        <taxon>Micrococcales</taxon>
        <taxon>Cellulomonadaceae</taxon>
        <taxon>Cellulomonas</taxon>
    </lineage>
</organism>
<protein>
    <submittedName>
        <fullName evidence="3">CAP domain-containing protein</fullName>
    </submittedName>
</protein>
<evidence type="ECO:0000313" key="4">
    <source>
        <dbReference type="Proteomes" id="UP001316189"/>
    </source>
</evidence>
<dbReference type="RefSeq" id="WP_227567911.1">
    <property type="nucleotide sequence ID" value="NZ_CP101988.1"/>
</dbReference>
<feature type="compositionally biased region" description="Pro residues" evidence="1">
    <location>
        <begin position="116"/>
        <end position="125"/>
    </location>
</feature>
<evidence type="ECO:0000259" key="2">
    <source>
        <dbReference type="Pfam" id="PF00188"/>
    </source>
</evidence>
<feature type="domain" description="SCP" evidence="2">
    <location>
        <begin position="165"/>
        <end position="265"/>
    </location>
</feature>
<dbReference type="InterPro" id="IPR014044">
    <property type="entry name" value="CAP_dom"/>
</dbReference>
<dbReference type="Pfam" id="PF00188">
    <property type="entry name" value="CAP"/>
    <property type="match status" value="1"/>
</dbReference>